<accession>A0A0D9WCW8</accession>
<dbReference type="Gene3D" id="1.10.10.10">
    <property type="entry name" value="Winged helix-like DNA-binding domain superfamily/Winged helix DNA-binding domain"/>
    <property type="match status" value="1"/>
</dbReference>
<dbReference type="SMART" id="SM00490">
    <property type="entry name" value="HELICc"/>
    <property type="match status" value="1"/>
</dbReference>
<comment type="catalytic activity">
    <reaction evidence="6 7">
        <text>Couples ATP hydrolysis with the unwinding of duplex DNA by translocating in the 3'-5' direction.</text>
        <dbReference type="EC" id="5.6.2.4"/>
    </reaction>
</comment>
<dbReference type="InterPro" id="IPR032284">
    <property type="entry name" value="RecQ_Zn-bd"/>
</dbReference>
<evidence type="ECO:0000259" key="9">
    <source>
        <dbReference type="PROSITE" id="PS51192"/>
    </source>
</evidence>
<proteinExistence type="inferred from homology"/>
<dbReference type="HOGENOM" id="CLU_008232_0_0_1"/>
<dbReference type="CDD" id="cd17920">
    <property type="entry name" value="DEXHc_RecQ"/>
    <property type="match status" value="1"/>
</dbReference>
<keyword evidence="4 7" id="KW-0347">Helicase</keyword>
<dbReference type="SUPFAM" id="SSF52540">
    <property type="entry name" value="P-loop containing nucleoside triphosphate hydrolases"/>
    <property type="match status" value="1"/>
</dbReference>
<dbReference type="Proteomes" id="UP000032180">
    <property type="component" value="Chromosome 5"/>
</dbReference>
<dbReference type="FunFam" id="3.40.50.300:FF:001391">
    <property type="entry name" value="ATP-dependent DNA helicase"/>
    <property type="match status" value="1"/>
</dbReference>
<dbReference type="FunFam" id="1.10.10.10:FF:000782">
    <property type="entry name" value="ATP-dependent DNA helicase"/>
    <property type="match status" value="1"/>
</dbReference>
<dbReference type="NCBIfam" id="TIGR00614">
    <property type="entry name" value="recQ_fam"/>
    <property type="match status" value="1"/>
</dbReference>
<dbReference type="STRING" id="77586.A0A0D9WCW8"/>
<dbReference type="GO" id="GO:0005634">
    <property type="term" value="C:nucleus"/>
    <property type="evidence" value="ECO:0007669"/>
    <property type="project" value="UniProtKB-SubCell"/>
</dbReference>
<dbReference type="InterPro" id="IPR036388">
    <property type="entry name" value="WH-like_DNA-bd_sf"/>
</dbReference>
<dbReference type="eggNOG" id="KOG0351">
    <property type="taxonomic scope" value="Eukaryota"/>
</dbReference>
<feature type="compositionally biased region" description="Acidic residues" evidence="8">
    <location>
        <begin position="421"/>
        <end position="434"/>
    </location>
</feature>
<dbReference type="Gramene" id="LPERR05G03230.1">
    <property type="protein sequence ID" value="LPERR05G03230.1"/>
    <property type="gene ID" value="LPERR05G03230"/>
</dbReference>
<dbReference type="GO" id="GO:0009378">
    <property type="term" value="F:four-way junction helicase activity"/>
    <property type="evidence" value="ECO:0007669"/>
    <property type="project" value="TreeGrafter"/>
</dbReference>
<dbReference type="EC" id="5.6.2.4" evidence="7"/>
<feature type="compositionally biased region" description="Basic residues" evidence="8">
    <location>
        <begin position="830"/>
        <end position="845"/>
    </location>
</feature>
<feature type="region of interest" description="Disordered" evidence="8">
    <location>
        <begin position="48"/>
        <end position="116"/>
    </location>
</feature>
<evidence type="ECO:0000256" key="3">
    <source>
        <dbReference type="ARBA" id="ARBA00022801"/>
    </source>
</evidence>
<dbReference type="GO" id="GO:0000724">
    <property type="term" value="P:double-strand break repair via homologous recombination"/>
    <property type="evidence" value="ECO:0007669"/>
    <property type="project" value="TreeGrafter"/>
</dbReference>
<feature type="region of interest" description="Disordered" evidence="8">
    <location>
        <begin position="414"/>
        <end position="445"/>
    </location>
</feature>
<reference evidence="11" key="3">
    <citation type="submission" date="2015-04" db="UniProtKB">
        <authorList>
            <consortium name="EnsemblPlants"/>
        </authorList>
    </citation>
    <scope>IDENTIFICATION</scope>
</reference>
<evidence type="ECO:0000256" key="6">
    <source>
        <dbReference type="ARBA" id="ARBA00034617"/>
    </source>
</evidence>
<dbReference type="GO" id="GO:0016887">
    <property type="term" value="F:ATP hydrolysis activity"/>
    <property type="evidence" value="ECO:0007669"/>
    <property type="project" value="RHEA"/>
</dbReference>
<keyword evidence="5 7" id="KW-0067">ATP-binding</keyword>
<dbReference type="InterPro" id="IPR027417">
    <property type="entry name" value="P-loop_NTPase"/>
</dbReference>
<keyword evidence="3 7" id="KW-0378">Hydrolase</keyword>
<dbReference type="AlphaFoldDB" id="A0A0D9WCW8"/>
<keyword evidence="12" id="KW-1185">Reference proteome</keyword>
<keyword evidence="7" id="KW-0539">Nucleus</keyword>
<evidence type="ECO:0000256" key="4">
    <source>
        <dbReference type="ARBA" id="ARBA00022806"/>
    </source>
</evidence>
<dbReference type="InterPro" id="IPR011545">
    <property type="entry name" value="DEAD/DEAH_box_helicase_dom"/>
</dbReference>
<evidence type="ECO:0000256" key="1">
    <source>
        <dbReference type="ARBA" id="ARBA00005446"/>
    </source>
</evidence>
<evidence type="ECO:0000313" key="11">
    <source>
        <dbReference type="EnsemblPlants" id="LPERR05G03230.1"/>
    </source>
</evidence>
<dbReference type="PROSITE" id="PS51192">
    <property type="entry name" value="HELICASE_ATP_BIND_1"/>
    <property type="match status" value="1"/>
</dbReference>
<evidence type="ECO:0000256" key="8">
    <source>
        <dbReference type="SAM" id="MobiDB-lite"/>
    </source>
</evidence>
<organism evidence="11 12">
    <name type="scientific">Leersia perrieri</name>
    <dbReference type="NCBI Taxonomy" id="77586"/>
    <lineage>
        <taxon>Eukaryota</taxon>
        <taxon>Viridiplantae</taxon>
        <taxon>Streptophyta</taxon>
        <taxon>Embryophyta</taxon>
        <taxon>Tracheophyta</taxon>
        <taxon>Spermatophyta</taxon>
        <taxon>Magnoliopsida</taxon>
        <taxon>Liliopsida</taxon>
        <taxon>Poales</taxon>
        <taxon>Poaceae</taxon>
        <taxon>BOP clade</taxon>
        <taxon>Oryzoideae</taxon>
        <taxon>Oryzeae</taxon>
        <taxon>Oryzinae</taxon>
        <taxon>Leersia</taxon>
    </lineage>
</organism>
<comment type="catalytic activity">
    <reaction evidence="7">
        <text>ATP + H2O = ADP + phosphate + H(+)</text>
        <dbReference type="Rhea" id="RHEA:13065"/>
        <dbReference type="ChEBI" id="CHEBI:15377"/>
        <dbReference type="ChEBI" id="CHEBI:15378"/>
        <dbReference type="ChEBI" id="CHEBI:30616"/>
        <dbReference type="ChEBI" id="CHEBI:43474"/>
        <dbReference type="ChEBI" id="CHEBI:456216"/>
    </reaction>
</comment>
<evidence type="ECO:0000256" key="2">
    <source>
        <dbReference type="ARBA" id="ARBA00022741"/>
    </source>
</evidence>
<dbReference type="PROSITE" id="PS51194">
    <property type="entry name" value="HELICASE_CTER"/>
    <property type="match status" value="1"/>
</dbReference>
<evidence type="ECO:0000256" key="7">
    <source>
        <dbReference type="RuleBase" id="RU364117"/>
    </source>
</evidence>
<reference evidence="12" key="2">
    <citation type="submission" date="2013-12" db="EMBL/GenBank/DDBJ databases">
        <authorList>
            <person name="Yu Y."/>
            <person name="Lee S."/>
            <person name="de Baynast K."/>
            <person name="Wissotski M."/>
            <person name="Liu L."/>
            <person name="Talag J."/>
            <person name="Goicoechea J."/>
            <person name="Angelova A."/>
            <person name="Jetty R."/>
            <person name="Kudrna D."/>
            <person name="Golser W."/>
            <person name="Rivera L."/>
            <person name="Zhang J."/>
            <person name="Wing R."/>
        </authorList>
    </citation>
    <scope>NUCLEOTIDE SEQUENCE</scope>
</reference>
<dbReference type="InterPro" id="IPR001650">
    <property type="entry name" value="Helicase_C-like"/>
</dbReference>
<dbReference type="GO" id="GO:0005694">
    <property type="term" value="C:chromosome"/>
    <property type="evidence" value="ECO:0007669"/>
    <property type="project" value="TreeGrafter"/>
</dbReference>
<protein>
    <recommendedName>
        <fullName evidence="7">ATP-dependent DNA helicase</fullName>
        <ecNumber evidence="7">5.6.2.4</ecNumber>
    </recommendedName>
</protein>
<evidence type="ECO:0000259" key="10">
    <source>
        <dbReference type="PROSITE" id="PS51194"/>
    </source>
</evidence>
<dbReference type="Pfam" id="PF00271">
    <property type="entry name" value="Helicase_C"/>
    <property type="match status" value="1"/>
</dbReference>
<sequence length="866" mass="96075">MDDGAAEGDVSADRVIAELLDMGFEFDRISQAISVVGPCRADVLEFVLGGSGSGRTRPSRESRSRRGVSSNAEVRSSDGGSGLTNPGRRLKQSSITDHLASNTGSERGSGGEKASTSYPCVAASDDPLVSADVCAASKPEPQFSLANSRSESELRDKISVVLRKHFGFSSVKGFQMEALDAWFAHKDCLVLAATGSGKSLCFQIPALLSAKVVVVISPLISLMHDQCLKLAKHGISACFLGSGQSDSRVEGKAMSGMYKIIYVCPETVLRLMEPLKKLAEKPGIALFAIDEVHCVSKWGHDFRPDYRRLSVLRENFSSRKLKFLEHDIPLMALTATATIPVRTDIIKSLKMSEEETVIVLTSFFRPNLRFTVKHSRTSASGYGKDFRELVGIYNDSRNFKGSGQKAFDEINSDYESSSYESPDDTVSDDEDADIDSTSHEDNNFEKTKVGMPLINENAENDLDVYPGVDDFDVTCGEFLECSRPENSSVKSNKMRSNSSEIVDQGPTIIYVPTRKQTVEVANYLCKAGLRAASYNAKMPKSHLRQVHEQFHSNSLEVVVATIAFGMGIDKSNVRRIIHYGFPQSLEAYYQEAGRAGRDGKFADCTLYCNLMRAPTLLPNKRSEEQTKAAYRMLRDCFHYALNTSICRAKILVKYFGEEFGPDGCHMCDICINGPPQMHDFKEEAVVFMNVLQARSGQAAEDMGCSSIPHYVSGRRRFGEVPNLRGVVSYIREKFPRFATTDKVWWEGLARILEGRGYIQEAAETPRVLIQYPELTEAGLNLLSLQSEEEGLYAYPDAAMLVALNDPKPVSTSSKWGRGWADPEIRRQRLAGKKIGRRKRKRHSRNHPTGFTTAKQRLAQILSKRRR</sequence>
<comment type="similarity">
    <text evidence="1 7">Belongs to the helicase family. RecQ subfamily.</text>
</comment>
<name>A0A0D9WCW8_9ORYZ</name>
<feature type="domain" description="Helicase ATP-binding" evidence="9">
    <location>
        <begin position="179"/>
        <end position="355"/>
    </location>
</feature>
<dbReference type="GO" id="GO:0003676">
    <property type="term" value="F:nucleic acid binding"/>
    <property type="evidence" value="ECO:0007669"/>
    <property type="project" value="InterPro"/>
</dbReference>
<feature type="domain" description="Helicase C-terminal" evidence="10">
    <location>
        <begin position="493"/>
        <end position="656"/>
    </location>
</feature>
<dbReference type="FunFam" id="3.40.50.300:FF:001456">
    <property type="entry name" value="ATP-dependent DNA helicase"/>
    <property type="match status" value="1"/>
</dbReference>
<feature type="compositionally biased region" description="Polar residues" evidence="8">
    <location>
        <begin position="92"/>
        <end position="106"/>
    </location>
</feature>
<dbReference type="Gene3D" id="3.40.50.300">
    <property type="entry name" value="P-loop containing nucleotide triphosphate hydrolases"/>
    <property type="match status" value="2"/>
</dbReference>
<dbReference type="InterPro" id="IPR004589">
    <property type="entry name" value="DNA_helicase_ATP-dep_RecQ"/>
</dbReference>
<dbReference type="GO" id="GO:0005524">
    <property type="term" value="F:ATP binding"/>
    <property type="evidence" value="ECO:0007669"/>
    <property type="project" value="UniProtKB-KW"/>
</dbReference>
<keyword evidence="2 7" id="KW-0547">Nucleotide-binding</keyword>
<evidence type="ECO:0000256" key="5">
    <source>
        <dbReference type="ARBA" id="ARBA00022840"/>
    </source>
</evidence>
<dbReference type="PANTHER" id="PTHR13710:SF69">
    <property type="entry name" value="ATP-DEPENDENT DNA HELICASE Q-LIKE SIM"/>
    <property type="match status" value="1"/>
</dbReference>
<dbReference type="InterPro" id="IPR014001">
    <property type="entry name" value="Helicase_ATP-bd"/>
</dbReference>
<dbReference type="GO" id="GO:0043138">
    <property type="term" value="F:3'-5' DNA helicase activity"/>
    <property type="evidence" value="ECO:0007669"/>
    <property type="project" value="UniProtKB-EC"/>
</dbReference>
<evidence type="ECO:0000313" key="12">
    <source>
        <dbReference type="Proteomes" id="UP000032180"/>
    </source>
</evidence>
<dbReference type="EnsemblPlants" id="LPERR05G03230.1">
    <property type="protein sequence ID" value="LPERR05G03230.1"/>
    <property type="gene ID" value="LPERR05G03230"/>
</dbReference>
<dbReference type="Pfam" id="PF16124">
    <property type="entry name" value="RecQ_Zn_bind"/>
    <property type="match status" value="1"/>
</dbReference>
<dbReference type="SMART" id="SM00487">
    <property type="entry name" value="DEXDc"/>
    <property type="match status" value="1"/>
</dbReference>
<comment type="subcellular location">
    <subcellularLocation>
        <location evidence="7">Nucleus</location>
    </subcellularLocation>
</comment>
<dbReference type="PANTHER" id="PTHR13710">
    <property type="entry name" value="DNA HELICASE RECQ FAMILY MEMBER"/>
    <property type="match status" value="1"/>
</dbReference>
<dbReference type="GO" id="GO:0005737">
    <property type="term" value="C:cytoplasm"/>
    <property type="evidence" value="ECO:0007669"/>
    <property type="project" value="TreeGrafter"/>
</dbReference>
<dbReference type="Pfam" id="PF00270">
    <property type="entry name" value="DEAD"/>
    <property type="match status" value="1"/>
</dbReference>
<reference evidence="11 12" key="1">
    <citation type="submission" date="2012-08" db="EMBL/GenBank/DDBJ databases">
        <title>Oryza genome evolution.</title>
        <authorList>
            <person name="Wing R.A."/>
        </authorList>
    </citation>
    <scope>NUCLEOTIDE SEQUENCE</scope>
</reference>
<feature type="compositionally biased region" description="Basic and acidic residues" evidence="8">
    <location>
        <begin position="436"/>
        <end position="445"/>
    </location>
</feature>
<feature type="region of interest" description="Disordered" evidence="8">
    <location>
        <begin position="830"/>
        <end position="854"/>
    </location>
</feature>